<reference evidence="2 3" key="1">
    <citation type="submission" date="2016-11" db="EMBL/GenBank/DDBJ databases">
        <authorList>
            <person name="Jaros S."/>
            <person name="Januszkiewicz K."/>
            <person name="Wedrychowicz H."/>
        </authorList>
    </citation>
    <scope>NUCLEOTIDE SEQUENCE [LARGE SCALE GENOMIC DNA]</scope>
    <source>
        <strain evidence="2 3">DSM 17459</strain>
    </source>
</reference>
<dbReference type="Pfam" id="PF10592">
    <property type="entry name" value="AIPR"/>
    <property type="match status" value="1"/>
</dbReference>
<organism evidence="2 3">
    <name type="scientific">Lactonifactor longoviformis DSM 17459</name>
    <dbReference type="NCBI Taxonomy" id="1122155"/>
    <lineage>
        <taxon>Bacteria</taxon>
        <taxon>Bacillati</taxon>
        <taxon>Bacillota</taxon>
        <taxon>Clostridia</taxon>
        <taxon>Eubacteriales</taxon>
        <taxon>Clostridiaceae</taxon>
        <taxon>Lactonifactor</taxon>
    </lineage>
</organism>
<feature type="domain" description="Abortive phage infection protein C-terminal" evidence="1">
    <location>
        <begin position="257"/>
        <end position="403"/>
    </location>
</feature>
<evidence type="ECO:0000313" key="3">
    <source>
        <dbReference type="Proteomes" id="UP000184245"/>
    </source>
</evidence>
<dbReference type="STRING" id="1122155.SAMN02745158_04297"/>
<dbReference type="Proteomes" id="UP000184245">
    <property type="component" value="Unassembled WGS sequence"/>
</dbReference>
<sequence>MYLESIRKKKEVYISMPNLKMIRVQTKLDELFKDKIDLSDAKNPDEKNNKYYTRAIAALVLVMRCGIDYDVAARSITDGYHDMGIDAVYNDTTQKKLLLVQSKWRKEGTGSISQEEASTFVEGIKRIINLDFAGCNKKISARQQEIADAIRDMDYQIEMIFCHTGNQNMDDYAFRPVNELLNQVNEDDSSDLLIFVETKLQDIYEYLANGQNSDNIVLDDVLLSNWGVVEAPFKAYYGTIPVSAVGEWYNQYGNRLFAKNIRYYKGSTEVNQGIRDVLKNNPEKFFYYNNGIKILCKKITKKAVYSTGRETGLFALEGVSLVNGAQTTGVIGSVYAEMPEIVSDAKIFVQMIDLGDADEEQAVQITKLSNTQNRIDGKDFASLDLNQERLRMELSFGGIQYLYKSGAKIEEPERQISLDETIVSQACALSELSIVALVKRNVGALTENIEKAPYKLLFNGATNSFLLFNGVQVLRAVESCIAKNETGAIGRKRLVLVHGNRFLLHLVLEQLKEIEGFNTQYYDNDYISSIVEPLFLELWEKTYDSMEEHFPESYPAHIFKNVGRLKALV</sequence>
<dbReference type="InterPro" id="IPR018891">
    <property type="entry name" value="AIPR_C"/>
</dbReference>
<proteinExistence type="predicted"/>
<name>A0A1M5CUA7_9CLOT</name>
<accession>A0A1M5CUA7</accession>
<dbReference type="AlphaFoldDB" id="A0A1M5CUA7"/>
<protein>
    <submittedName>
        <fullName evidence="2">AIPR protein</fullName>
    </submittedName>
</protein>
<gene>
    <name evidence="2" type="ORF">SAMN02745158_04297</name>
</gene>
<keyword evidence="3" id="KW-1185">Reference proteome</keyword>
<dbReference type="EMBL" id="FQVI01000046">
    <property type="protein sequence ID" value="SHF58294.1"/>
    <property type="molecule type" value="Genomic_DNA"/>
</dbReference>
<evidence type="ECO:0000259" key="1">
    <source>
        <dbReference type="Pfam" id="PF10592"/>
    </source>
</evidence>
<evidence type="ECO:0000313" key="2">
    <source>
        <dbReference type="EMBL" id="SHF58294.1"/>
    </source>
</evidence>